<feature type="compositionally biased region" description="Acidic residues" evidence="1">
    <location>
        <begin position="125"/>
        <end position="164"/>
    </location>
</feature>
<dbReference type="RefSeq" id="YP_010751219.1">
    <property type="nucleotide sequence ID" value="NC_073367.1"/>
</dbReference>
<name>A0A6B9L6A2_9CAUD</name>
<sequence>MAPKTPRRFRPTIASLATAYAEQAADETLDIPADLSALSADDLTALSTRADEAFDALYDGGNATLSTDELATLGALTEGIERLAAEQARRDEEAETRRSEAAALAARRGQALGIDADDLAGRDGDGEDGDEEDAEDGADTEDGEGDDDAENGDEGDGDGEDGDESLTAAGRTDLRINLGRTRTRRPSQARKKAKASTASMRDVAFAATGDLGVADGKGITFGDAGKMLQQRLKSFSASQYAQAQGRGQHIREKNPLMRFARQFPNELKASSTPESVEEAMTFATDQSRLPGGALTAAGWCAPSENFYDLCYNESRDGLLSLPEVNVTRGGMNVPVNPTFAELYSQIGFHFTEADAEAGRWAPGANPGDPNVVGDKPCYEIECPEWQDYRLEGDGLCITADLLAVRGYPEMLARVTNGALVAHDHKISAGRIARIIAGSTAVNMTTDTVGATAPLLAAIEVQVEHYRYAQRLSRNTLLEGVFPYWVHGAIRQDLSARLGMALFDVTDAMIDGWFRLRGLVPQYVYDWQALDAQAATAAITWPTTVDFLLYQAGTWVAGVDDIITLDTLYDSTLLGQNKFTALFTEEAWLVAKRCVDSRRIRVPLCADGTTHAGVLLDCDLAPTAEA</sequence>
<feature type="compositionally biased region" description="Basic and acidic residues" evidence="1">
    <location>
        <begin position="86"/>
        <end position="100"/>
    </location>
</feature>
<dbReference type="NCBIfam" id="NF033847">
    <property type="entry name" value="MCP_Sipho"/>
    <property type="match status" value="1"/>
</dbReference>
<protein>
    <submittedName>
        <fullName evidence="2">Major capsid protein</fullName>
    </submittedName>
</protein>
<gene>
    <name evidence="2" type="primary">23</name>
    <name evidence="2" type="ORF">SEA_TERIJ_23</name>
</gene>
<feature type="compositionally biased region" description="Basic residues" evidence="1">
    <location>
        <begin position="181"/>
        <end position="194"/>
    </location>
</feature>
<dbReference type="Proteomes" id="UP000464752">
    <property type="component" value="Segment"/>
</dbReference>
<evidence type="ECO:0000313" key="3">
    <source>
        <dbReference type="Proteomes" id="UP000464752"/>
    </source>
</evidence>
<proteinExistence type="predicted"/>
<dbReference type="GeneID" id="80004885"/>
<accession>A0A6B9L6A2</accession>
<keyword evidence="3" id="KW-1185">Reference proteome</keyword>
<organism evidence="2 3">
    <name type="scientific">Microbacterium phage Terij</name>
    <dbReference type="NCBI Taxonomy" id="2686229"/>
    <lineage>
        <taxon>Viruses</taxon>
        <taxon>Duplodnaviria</taxon>
        <taxon>Heunggongvirae</taxon>
        <taxon>Uroviricota</taxon>
        <taxon>Caudoviricetes</taxon>
        <taxon>Hodgkinviridae</taxon>
        <taxon>Margaeryvirus</taxon>
        <taxon>Margaeryvirus terij</taxon>
    </lineage>
</organism>
<feature type="region of interest" description="Disordered" evidence="1">
    <location>
        <begin position="86"/>
        <end position="199"/>
    </location>
</feature>
<dbReference type="EMBL" id="MN813684">
    <property type="protein sequence ID" value="QHB37157.1"/>
    <property type="molecule type" value="Genomic_DNA"/>
</dbReference>
<evidence type="ECO:0000256" key="1">
    <source>
        <dbReference type="SAM" id="MobiDB-lite"/>
    </source>
</evidence>
<dbReference type="KEGG" id="vg:80004885"/>
<reference evidence="2 3" key="1">
    <citation type="submission" date="2019-12" db="EMBL/GenBank/DDBJ databases">
        <authorList>
            <person name="Kistler A.K."/>
            <person name="Garlena R.A."/>
            <person name="Russell D.A."/>
            <person name="Pope W.H."/>
            <person name="Jacobs-Sera D."/>
            <person name="Hatfull G.F."/>
        </authorList>
    </citation>
    <scope>NUCLEOTIDE SEQUENCE [LARGE SCALE GENOMIC DNA]</scope>
</reference>
<evidence type="ECO:0000313" key="2">
    <source>
        <dbReference type="EMBL" id="QHB37157.1"/>
    </source>
</evidence>
<dbReference type="InterPro" id="IPR047790">
    <property type="entry name" value="MCP_Sipho"/>
</dbReference>